<keyword evidence="1" id="KW-0472">Membrane</keyword>
<keyword evidence="3" id="KW-1185">Reference proteome</keyword>
<organism evidence="2 3">
    <name type="scientific">Candidatus Finniella inopinata</name>
    <dbReference type="NCBI Taxonomy" id="1696036"/>
    <lineage>
        <taxon>Bacteria</taxon>
        <taxon>Pseudomonadati</taxon>
        <taxon>Pseudomonadota</taxon>
        <taxon>Alphaproteobacteria</taxon>
        <taxon>Holosporales</taxon>
        <taxon>Candidatus Paracaedibacteraceae</taxon>
        <taxon>Candidatus Finniella</taxon>
    </lineage>
</organism>
<dbReference type="Pfam" id="PF14107">
    <property type="entry name" value="DUF4280"/>
    <property type="match status" value="1"/>
</dbReference>
<keyword evidence="1" id="KW-0812">Transmembrane</keyword>
<dbReference type="OrthoDB" id="4825649at2"/>
<protein>
    <submittedName>
        <fullName evidence="2">DUF4280 domain-containing protein</fullName>
    </submittedName>
</protein>
<feature type="transmembrane region" description="Helical" evidence="1">
    <location>
        <begin position="49"/>
        <end position="75"/>
    </location>
</feature>
<dbReference type="EMBL" id="SCFB01000002">
    <property type="protein sequence ID" value="RZI46934.1"/>
    <property type="molecule type" value="Genomic_DNA"/>
</dbReference>
<sequence length="129" mass="12983">MGVQTISTAPISCCMGTAPATLTALPISFDLTMVMPAATINDHLPFLNILPFGMCITLGNPLVAAATAAALGILVPLPCLPMTMAPWAPGAPTVQLGGQPALNDSSVLTCMWGAAIAIGSPGQPLTMIP</sequence>
<name>A0A4Q7DL99_9PROT</name>
<dbReference type="AlphaFoldDB" id="A0A4Q7DL99"/>
<reference evidence="2 3" key="1">
    <citation type="submission" date="2018-10" db="EMBL/GenBank/DDBJ databases">
        <title>An updated phylogeny of the Alphaproteobacteria reveals that the parasitic Rickettsiales and Holosporales have independent origins.</title>
        <authorList>
            <person name="Munoz-Gomez S.A."/>
            <person name="Hess S."/>
            <person name="Burger G."/>
            <person name="Lang B.F."/>
            <person name="Susko E."/>
            <person name="Slamovits C.H."/>
            <person name="Roger A.J."/>
        </authorList>
    </citation>
    <scope>NUCLEOTIDE SEQUENCE [LARGE SCALE GENOMIC DNA]</scope>
    <source>
        <strain evidence="2">HOLO01</strain>
    </source>
</reference>
<evidence type="ECO:0000313" key="2">
    <source>
        <dbReference type="EMBL" id="RZI46934.1"/>
    </source>
</evidence>
<keyword evidence="1" id="KW-1133">Transmembrane helix</keyword>
<accession>A0A4Q7DL99</accession>
<dbReference type="RefSeq" id="WP_130153404.1">
    <property type="nucleotide sequence ID" value="NZ_SCFB01000002.1"/>
</dbReference>
<dbReference type="Proteomes" id="UP000293550">
    <property type="component" value="Unassembled WGS sequence"/>
</dbReference>
<dbReference type="InterPro" id="IPR025460">
    <property type="entry name" value="DUF4280"/>
</dbReference>
<evidence type="ECO:0000256" key="1">
    <source>
        <dbReference type="SAM" id="Phobius"/>
    </source>
</evidence>
<gene>
    <name evidence="2" type="ORF">EQU50_01535</name>
</gene>
<comment type="caution">
    <text evidence="2">The sequence shown here is derived from an EMBL/GenBank/DDBJ whole genome shotgun (WGS) entry which is preliminary data.</text>
</comment>
<proteinExistence type="predicted"/>
<evidence type="ECO:0000313" key="3">
    <source>
        <dbReference type="Proteomes" id="UP000293550"/>
    </source>
</evidence>